<keyword evidence="4" id="KW-1185">Reference proteome</keyword>
<dbReference type="PANTHER" id="PTHR46666">
    <property type="entry name" value="60S RIBOSOMAL L18A-LIKE PROTEIN"/>
    <property type="match status" value="1"/>
</dbReference>
<sequence>MDPEAKRTENTGAHAPLLGGYRDDSDGDVSVGMYDRPLPCCGCGIGWCSFIFGFLCPPLWYVGTILFYAEYYRRDPRERAGLAACGIAALVCSVAIAITLIILLACGKL</sequence>
<dbReference type="PANTHER" id="PTHR46666:SF2">
    <property type="entry name" value="60S RIBOSOMAL L18A-LIKE PROTEIN"/>
    <property type="match status" value="1"/>
</dbReference>
<proteinExistence type="predicted"/>
<feature type="transmembrane region" description="Helical" evidence="2">
    <location>
        <begin position="81"/>
        <end position="105"/>
    </location>
</feature>
<evidence type="ECO:0000313" key="3">
    <source>
        <dbReference type="EMBL" id="KAL3675347.1"/>
    </source>
</evidence>
<feature type="transmembrane region" description="Helical" evidence="2">
    <location>
        <begin position="44"/>
        <end position="69"/>
    </location>
</feature>
<accession>A0ABD3G876</accession>
<name>A0ABD3G876_9MARC</name>
<keyword evidence="2" id="KW-0472">Membrane</keyword>
<evidence type="ECO:0000313" key="4">
    <source>
        <dbReference type="Proteomes" id="UP001633002"/>
    </source>
</evidence>
<protein>
    <recommendedName>
        <fullName evidence="5">60S ribosomal protein L18a-like protein</fullName>
    </recommendedName>
</protein>
<dbReference type="Proteomes" id="UP001633002">
    <property type="component" value="Unassembled WGS sequence"/>
</dbReference>
<dbReference type="EMBL" id="JBJQOH010000008">
    <property type="protein sequence ID" value="KAL3675347.1"/>
    <property type="molecule type" value="Genomic_DNA"/>
</dbReference>
<feature type="region of interest" description="Disordered" evidence="1">
    <location>
        <begin position="1"/>
        <end position="22"/>
    </location>
</feature>
<keyword evidence="2" id="KW-1133">Transmembrane helix</keyword>
<evidence type="ECO:0008006" key="5">
    <source>
        <dbReference type="Google" id="ProtNLM"/>
    </source>
</evidence>
<evidence type="ECO:0000256" key="2">
    <source>
        <dbReference type="SAM" id="Phobius"/>
    </source>
</evidence>
<keyword evidence="2" id="KW-0812">Transmembrane</keyword>
<comment type="caution">
    <text evidence="3">The sequence shown here is derived from an EMBL/GenBank/DDBJ whole genome shotgun (WGS) entry which is preliminary data.</text>
</comment>
<organism evidence="3 4">
    <name type="scientific">Riccia sorocarpa</name>
    <dbReference type="NCBI Taxonomy" id="122646"/>
    <lineage>
        <taxon>Eukaryota</taxon>
        <taxon>Viridiplantae</taxon>
        <taxon>Streptophyta</taxon>
        <taxon>Embryophyta</taxon>
        <taxon>Marchantiophyta</taxon>
        <taxon>Marchantiopsida</taxon>
        <taxon>Marchantiidae</taxon>
        <taxon>Marchantiales</taxon>
        <taxon>Ricciaceae</taxon>
        <taxon>Riccia</taxon>
    </lineage>
</organism>
<gene>
    <name evidence="3" type="ORF">R1sor_025295</name>
</gene>
<reference evidence="3 4" key="1">
    <citation type="submission" date="2024-09" db="EMBL/GenBank/DDBJ databases">
        <title>Chromosome-scale assembly of Riccia sorocarpa.</title>
        <authorList>
            <person name="Paukszto L."/>
        </authorList>
    </citation>
    <scope>NUCLEOTIDE SEQUENCE [LARGE SCALE GENOMIC DNA]</scope>
    <source>
        <strain evidence="3">LP-2024</strain>
        <tissue evidence="3">Aerial parts of the thallus</tissue>
    </source>
</reference>
<dbReference type="AlphaFoldDB" id="A0ABD3G876"/>
<evidence type="ECO:0000256" key="1">
    <source>
        <dbReference type="SAM" id="MobiDB-lite"/>
    </source>
</evidence>